<dbReference type="Gene3D" id="3.40.50.11810">
    <property type="match status" value="1"/>
</dbReference>
<feature type="domain" description="Cysteine-rich" evidence="2">
    <location>
        <begin position="5"/>
        <end position="86"/>
    </location>
</feature>
<sequence length="296" mass="32431">MALNYAYYPGCASQEITKEANKTTRKVAKILGIGLHEMKGANCCGAGLMTDYDRKLWLALNARIFAQAEAMGMDIMTICSTCLMVMNTANKELKDDAKLLKEVNDTMAKGAKGSTPPPFYSGKVEIKQLLWVLADDYGLEKLKRHVKRPLSWLKAAPFYGCHTLRPSDALGFDDPEKPWSLEAVIETLGGEVVDFKGKTRCCGFQADLVAPDTAVAMTAKRLVDAKDLGADCMVTPCPFCHINLDNYQGTAEKKIVRKISLPIFHLPQLVGLALGLGEAEMGLDRHMVSPESALKK</sequence>
<dbReference type="PANTHER" id="PTHR42947">
    <property type="entry name" value="COB--COM HETERODISULFIDE REDUCTASE SUBUNIT B 1"/>
    <property type="match status" value="1"/>
</dbReference>
<name>A0A3B0R0W8_9ZZZZ</name>
<dbReference type="Gene3D" id="1.20.1050.140">
    <property type="match status" value="1"/>
</dbReference>
<evidence type="ECO:0000313" key="3">
    <source>
        <dbReference type="EMBL" id="VAV85367.1"/>
    </source>
</evidence>
<dbReference type="Pfam" id="PF02754">
    <property type="entry name" value="CCG"/>
    <property type="match status" value="2"/>
</dbReference>
<dbReference type="PANTHER" id="PTHR42947:SF1">
    <property type="entry name" value="COB--COM HETERODISULFIDE REDUCTASE SUBUNIT B 1"/>
    <property type="match status" value="1"/>
</dbReference>
<dbReference type="InterPro" id="IPR004017">
    <property type="entry name" value="Cys_rich_dom"/>
</dbReference>
<dbReference type="GO" id="GO:0016491">
    <property type="term" value="F:oxidoreductase activity"/>
    <property type="evidence" value="ECO:0007669"/>
    <property type="project" value="UniProtKB-KW"/>
</dbReference>
<protein>
    <submittedName>
        <fullName evidence="3">Heterodisulfide reductase subunit B-like protein @ Putative succinate dehydrogenase subunit</fullName>
    </submittedName>
</protein>
<accession>A0A3B0R0W8</accession>
<dbReference type="InterPro" id="IPR051278">
    <property type="entry name" value="HdrB/HdrD_reductase"/>
</dbReference>
<dbReference type="EMBL" id="UOEA01000086">
    <property type="protein sequence ID" value="VAV85367.1"/>
    <property type="molecule type" value="Genomic_DNA"/>
</dbReference>
<organism evidence="3">
    <name type="scientific">hydrothermal vent metagenome</name>
    <dbReference type="NCBI Taxonomy" id="652676"/>
    <lineage>
        <taxon>unclassified sequences</taxon>
        <taxon>metagenomes</taxon>
        <taxon>ecological metagenomes</taxon>
    </lineage>
</organism>
<reference evidence="3" key="1">
    <citation type="submission" date="2018-06" db="EMBL/GenBank/DDBJ databases">
        <authorList>
            <person name="Zhirakovskaya E."/>
        </authorList>
    </citation>
    <scope>NUCLEOTIDE SEQUENCE</scope>
</reference>
<evidence type="ECO:0000259" key="2">
    <source>
        <dbReference type="Pfam" id="PF02754"/>
    </source>
</evidence>
<keyword evidence="1" id="KW-0560">Oxidoreductase</keyword>
<evidence type="ECO:0000256" key="1">
    <source>
        <dbReference type="ARBA" id="ARBA00023002"/>
    </source>
</evidence>
<dbReference type="AlphaFoldDB" id="A0A3B0R0W8"/>
<proteinExistence type="predicted"/>
<feature type="domain" description="Cysteine-rich" evidence="2">
    <location>
        <begin position="157"/>
        <end position="245"/>
    </location>
</feature>
<gene>
    <name evidence="3" type="ORF">MNBD_DELTA01-1293</name>
</gene>